<proteinExistence type="predicted"/>
<feature type="compositionally biased region" description="Basic and acidic residues" evidence="1">
    <location>
        <begin position="59"/>
        <end position="69"/>
    </location>
</feature>
<name>A0A4Y2I9P9_ARAVE</name>
<comment type="caution">
    <text evidence="2">The sequence shown here is derived from an EMBL/GenBank/DDBJ whole genome shotgun (WGS) entry which is preliminary data.</text>
</comment>
<feature type="region of interest" description="Disordered" evidence="1">
    <location>
        <begin position="59"/>
        <end position="144"/>
    </location>
</feature>
<protein>
    <submittedName>
        <fullName evidence="2">Uncharacterized protein</fullName>
    </submittedName>
</protein>
<dbReference type="AlphaFoldDB" id="A0A4Y2I9P9"/>
<keyword evidence="3" id="KW-1185">Reference proteome</keyword>
<organism evidence="2 3">
    <name type="scientific">Araneus ventricosus</name>
    <name type="common">Orbweaver spider</name>
    <name type="synonym">Epeira ventricosa</name>
    <dbReference type="NCBI Taxonomy" id="182803"/>
    <lineage>
        <taxon>Eukaryota</taxon>
        <taxon>Metazoa</taxon>
        <taxon>Ecdysozoa</taxon>
        <taxon>Arthropoda</taxon>
        <taxon>Chelicerata</taxon>
        <taxon>Arachnida</taxon>
        <taxon>Araneae</taxon>
        <taxon>Araneomorphae</taxon>
        <taxon>Entelegynae</taxon>
        <taxon>Araneoidea</taxon>
        <taxon>Araneidae</taxon>
        <taxon>Araneus</taxon>
    </lineage>
</organism>
<gene>
    <name evidence="2" type="ORF">AVEN_113380_1</name>
</gene>
<dbReference type="Proteomes" id="UP000499080">
    <property type="component" value="Unassembled WGS sequence"/>
</dbReference>
<evidence type="ECO:0000313" key="2">
    <source>
        <dbReference type="EMBL" id="GBM74345.1"/>
    </source>
</evidence>
<feature type="compositionally biased region" description="Gly residues" evidence="1">
    <location>
        <begin position="82"/>
        <end position="114"/>
    </location>
</feature>
<reference evidence="2 3" key="1">
    <citation type="journal article" date="2019" name="Sci. Rep.">
        <title>Orb-weaving spider Araneus ventricosus genome elucidates the spidroin gene catalogue.</title>
        <authorList>
            <person name="Kono N."/>
            <person name="Nakamura H."/>
            <person name="Ohtoshi R."/>
            <person name="Moran D.A.P."/>
            <person name="Shinohara A."/>
            <person name="Yoshida Y."/>
            <person name="Fujiwara M."/>
            <person name="Mori M."/>
            <person name="Tomita M."/>
            <person name="Arakawa K."/>
        </authorList>
    </citation>
    <scope>NUCLEOTIDE SEQUENCE [LARGE SCALE GENOMIC DNA]</scope>
</reference>
<accession>A0A4Y2I9P9</accession>
<evidence type="ECO:0000256" key="1">
    <source>
        <dbReference type="SAM" id="MobiDB-lite"/>
    </source>
</evidence>
<evidence type="ECO:0000313" key="3">
    <source>
        <dbReference type="Proteomes" id="UP000499080"/>
    </source>
</evidence>
<dbReference type="EMBL" id="BGPR01002490">
    <property type="protein sequence ID" value="GBM74345.1"/>
    <property type="molecule type" value="Genomic_DNA"/>
</dbReference>
<sequence length="144" mass="15153">MMWNSLTVNVPLETGLQSLYITEVVFDTYLHMYELHVVEHVVGHPLPLLRLPHDNVDDGVLHEGGEHEQGAGGHEYVDGLDVGDGGQGLLGLSVLGGQGEQGGDAQGDPGGYGVGPNPERDPGHDDDEAGRDVGVEQVVSQAAL</sequence>